<dbReference type="InterPro" id="IPR029063">
    <property type="entry name" value="SAM-dependent_MTases_sf"/>
</dbReference>
<evidence type="ECO:0000313" key="4">
    <source>
        <dbReference type="Proteomes" id="UP001216510"/>
    </source>
</evidence>
<protein>
    <submittedName>
        <fullName evidence="3">Class I SAM-dependent methyltransferase</fullName>
    </submittedName>
</protein>
<proteinExistence type="predicted"/>
<dbReference type="CDD" id="cd02440">
    <property type="entry name" value="AdoMet_MTases"/>
    <property type="match status" value="1"/>
</dbReference>
<dbReference type="GO" id="GO:0008168">
    <property type="term" value="F:methyltransferase activity"/>
    <property type="evidence" value="ECO:0007669"/>
    <property type="project" value="UniProtKB-KW"/>
</dbReference>
<keyword evidence="1" id="KW-0808">Transferase</keyword>
<keyword evidence="4" id="KW-1185">Reference proteome</keyword>
<feature type="domain" description="Methyltransferase" evidence="2">
    <location>
        <begin position="45"/>
        <end position="132"/>
    </location>
</feature>
<sequence length="212" mass="23907">MNQELLNYYAASAADLESVYEQPERQADLAAVKDKVAELLRGHKVLELACGKGYWTKVIAATAASVQATDINEDLLAEARREAPENVLFVQADAFDLPASVGRYTAVFAGLWWSHVRRENQERYLAHLRAQLGKDVLLVLLDECYVDGVSTVIARTDVEGNTFQLRPVGGERFEVLKNFPTDSYLRKKLAGAVREIRIERLTHYWLLTARLK</sequence>
<evidence type="ECO:0000259" key="2">
    <source>
        <dbReference type="Pfam" id="PF13649"/>
    </source>
</evidence>
<dbReference type="SUPFAM" id="SSF53335">
    <property type="entry name" value="S-adenosyl-L-methionine-dependent methyltransferases"/>
    <property type="match status" value="1"/>
</dbReference>
<dbReference type="PANTHER" id="PTHR43861">
    <property type="entry name" value="TRANS-ACONITATE 2-METHYLTRANSFERASE-RELATED"/>
    <property type="match status" value="1"/>
</dbReference>
<dbReference type="Pfam" id="PF13649">
    <property type="entry name" value="Methyltransf_25"/>
    <property type="match status" value="1"/>
</dbReference>
<dbReference type="GO" id="GO:0032259">
    <property type="term" value="P:methylation"/>
    <property type="evidence" value="ECO:0007669"/>
    <property type="project" value="UniProtKB-KW"/>
</dbReference>
<gene>
    <name evidence="3" type="ORF">PX653_12870</name>
</gene>
<dbReference type="Proteomes" id="UP001216510">
    <property type="component" value="Chromosome"/>
</dbReference>
<evidence type="ECO:0000313" key="3">
    <source>
        <dbReference type="EMBL" id="WEF35595.1"/>
    </source>
</evidence>
<dbReference type="Gene3D" id="3.40.50.150">
    <property type="entry name" value="Vaccinia Virus protein VP39"/>
    <property type="match status" value="1"/>
</dbReference>
<name>A0ABY8BI34_9BURK</name>
<evidence type="ECO:0000256" key="1">
    <source>
        <dbReference type="ARBA" id="ARBA00022679"/>
    </source>
</evidence>
<dbReference type="RefSeq" id="WP_277418245.1">
    <property type="nucleotide sequence ID" value="NZ_CP119083.1"/>
</dbReference>
<dbReference type="InterPro" id="IPR041698">
    <property type="entry name" value="Methyltransf_25"/>
</dbReference>
<dbReference type="EMBL" id="CP119083">
    <property type="protein sequence ID" value="WEF35595.1"/>
    <property type="molecule type" value="Genomic_DNA"/>
</dbReference>
<keyword evidence="3" id="KW-0489">Methyltransferase</keyword>
<organism evidence="3 4">
    <name type="scientific">Pseudoduganella chitinolytica</name>
    <dbReference type="NCBI Taxonomy" id="34070"/>
    <lineage>
        <taxon>Bacteria</taxon>
        <taxon>Pseudomonadati</taxon>
        <taxon>Pseudomonadota</taxon>
        <taxon>Betaproteobacteria</taxon>
        <taxon>Burkholderiales</taxon>
        <taxon>Oxalobacteraceae</taxon>
        <taxon>Telluria group</taxon>
        <taxon>Pseudoduganella</taxon>
    </lineage>
</organism>
<accession>A0ABY8BI34</accession>
<reference evidence="3 4" key="1">
    <citation type="submission" date="2023-02" db="EMBL/GenBank/DDBJ databases">
        <title>Gemone sequence of Telluria chitinolytica ACM 3522T.</title>
        <authorList>
            <person name="Frediansyah A."/>
            <person name="Miess H."/>
            <person name="Gross H."/>
        </authorList>
    </citation>
    <scope>NUCLEOTIDE SEQUENCE [LARGE SCALE GENOMIC DNA]</scope>
    <source>
        <strain evidence="3 4">ACM 3522</strain>
    </source>
</reference>